<evidence type="ECO:0000313" key="9">
    <source>
        <dbReference type="Proteomes" id="UP000292781"/>
    </source>
</evidence>
<reference evidence="8 9" key="1">
    <citation type="submission" date="2019-02" db="EMBL/GenBank/DDBJ databases">
        <title>Siculibacillus lacustris gen. nov., sp. nov., a new rosette-forming bacterium isolated from a freshwater crater lake (Lake St. Ana, Romania).</title>
        <authorList>
            <person name="Felfoldi T."/>
            <person name="Marton Z."/>
            <person name="Szabo A."/>
            <person name="Mentes A."/>
            <person name="Boka K."/>
            <person name="Marialigeti K."/>
            <person name="Mathe I."/>
            <person name="Koncz M."/>
            <person name="Schumann P."/>
            <person name="Toth E."/>
        </authorList>
    </citation>
    <scope>NUCLEOTIDE SEQUENCE [LARGE SCALE GENOMIC DNA]</scope>
    <source>
        <strain evidence="8 9">SA-279</strain>
    </source>
</reference>
<proteinExistence type="inferred from homology"/>
<dbReference type="GO" id="GO:0016020">
    <property type="term" value="C:membrane"/>
    <property type="evidence" value="ECO:0007669"/>
    <property type="project" value="UniProtKB-SubCell"/>
</dbReference>
<evidence type="ECO:0000313" key="8">
    <source>
        <dbReference type="EMBL" id="TBW38696.1"/>
    </source>
</evidence>
<dbReference type="PANTHER" id="PTHR32322">
    <property type="entry name" value="INNER MEMBRANE TRANSPORTER"/>
    <property type="match status" value="1"/>
</dbReference>
<feature type="transmembrane region" description="Helical" evidence="6">
    <location>
        <begin position="153"/>
        <end position="172"/>
    </location>
</feature>
<feature type="transmembrane region" description="Helical" evidence="6">
    <location>
        <begin position="214"/>
        <end position="235"/>
    </location>
</feature>
<feature type="transmembrane region" description="Helical" evidence="6">
    <location>
        <begin position="66"/>
        <end position="87"/>
    </location>
</feature>
<evidence type="ECO:0000256" key="4">
    <source>
        <dbReference type="ARBA" id="ARBA00022989"/>
    </source>
</evidence>
<comment type="similarity">
    <text evidence="2">Belongs to the EamA transporter family.</text>
</comment>
<keyword evidence="4 6" id="KW-1133">Transmembrane helix</keyword>
<dbReference type="PANTHER" id="PTHR32322:SF2">
    <property type="entry name" value="EAMA DOMAIN-CONTAINING PROTEIN"/>
    <property type="match status" value="1"/>
</dbReference>
<feature type="domain" description="EamA" evidence="7">
    <location>
        <begin position="6"/>
        <end position="137"/>
    </location>
</feature>
<feature type="transmembrane region" description="Helical" evidence="6">
    <location>
        <begin position="93"/>
        <end position="113"/>
    </location>
</feature>
<dbReference type="Proteomes" id="UP000292781">
    <property type="component" value="Unassembled WGS sequence"/>
</dbReference>
<keyword evidence="9" id="KW-1185">Reference proteome</keyword>
<dbReference type="InterPro" id="IPR000620">
    <property type="entry name" value="EamA_dom"/>
</dbReference>
<evidence type="ECO:0000256" key="1">
    <source>
        <dbReference type="ARBA" id="ARBA00004141"/>
    </source>
</evidence>
<dbReference type="InterPro" id="IPR050638">
    <property type="entry name" value="AA-Vitamin_Transporters"/>
</dbReference>
<feature type="transmembrane region" description="Helical" evidence="6">
    <location>
        <begin position="271"/>
        <end position="292"/>
    </location>
</feature>
<keyword evidence="3 6" id="KW-0812">Transmembrane</keyword>
<sequence length="296" mass="29887">MSPLVVVVALFGIVLWGGSAIGTKVAVAELSPVLVACLRTVLGGLVALPIGLALGVPLPRGRRQIAGLAVSAACGYFAFPLFFSLGMQRTSGIHGSMILAMVPIATGAIAHLVERRRPAGRWWLGCAIALAGELLLISLRATASGGEDLVGDLLVGLAGVFGAIGYVAGGRLKQTGYPAQGTTYWGIVFASLPILPLLPSLLAGVDVGGVSLAAWAGVAYLAVGVSVIGYVAWYWALGRGGIARVGVFQFLQPVSGVILAVMVLGESLTPAIVVAAATIGLGVWIGIGGGAARGRT</sequence>
<dbReference type="EMBL" id="SJFN01000010">
    <property type="protein sequence ID" value="TBW38696.1"/>
    <property type="molecule type" value="Genomic_DNA"/>
</dbReference>
<evidence type="ECO:0000256" key="2">
    <source>
        <dbReference type="ARBA" id="ARBA00007362"/>
    </source>
</evidence>
<dbReference type="RefSeq" id="WP_131308135.1">
    <property type="nucleotide sequence ID" value="NZ_SJFN01000010.1"/>
</dbReference>
<evidence type="ECO:0000256" key="5">
    <source>
        <dbReference type="ARBA" id="ARBA00023136"/>
    </source>
</evidence>
<name>A0A4Q9VSQ5_9HYPH</name>
<keyword evidence="5 6" id="KW-0472">Membrane</keyword>
<evidence type="ECO:0000256" key="3">
    <source>
        <dbReference type="ARBA" id="ARBA00022692"/>
    </source>
</evidence>
<accession>A0A4Q9VSQ5</accession>
<dbReference type="OrthoDB" id="9784288at2"/>
<comment type="subcellular location">
    <subcellularLocation>
        <location evidence="1">Membrane</location>
        <topology evidence="1">Multi-pass membrane protein</topology>
    </subcellularLocation>
</comment>
<dbReference type="AlphaFoldDB" id="A0A4Q9VSQ5"/>
<dbReference type="Pfam" id="PF00892">
    <property type="entry name" value="EamA"/>
    <property type="match status" value="2"/>
</dbReference>
<protein>
    <submittedName>
        <fullName evidence="8">DMT family transporter</fullName>
    </submittedName>
</protein>
<feature type="transmembrane region" description="Helical" evidence="6">
    <location>
        <begin position="247"/>
        <end position="265"/>
    </location>
</feature>
<dbReference type="InterPro" id="IPR037185">
    <property type="entry name" value="EmrE-like"/>
</dbReference>
<feature type="transmembrane region" description="Helical" evidence="6">
    <location>
        <begin position="30"/>
        <end position="54"/>
    </location>
</feature>
<feature type="transmembrane region" description="Helical" evidence="6">
    <location>
        <begin position="184"/>
        <end position="202"/>
    </location>
</feature>
<organism evidence="8 9">
    <name type="scientific">Siculibacillus lacustris</name>
    <dbReference type="NCBI Taxonomy" id="1549641"/>
    <lineage>
        <taxon>Bacteria</taxon>
        <taxon>Pseudomonadati</taxon>
        <taxon>Pseudomonadota</taxon>
        <taxon>Alphaproteobacteria</taxon>
        <taxon>Hyphomicrobiales</taxon>
        <taxon>Ancalomicrobiaceae</taxon>
        <taxon>Siculibacillus</taxon>
    </lineage>
</organism>
<feature type="domain" description="EamA" evidence="7">
    <location>
        <begin position="150"/>
        <end position="285"/>
    </location>
</feature>
<evidence type="ECO:0000256" key="6">
    <source>
        <dbReference type="SAM" id="Phobius"/>
    </source>
</evidence>
<comment type="caution">
    <text evidence="8">The sequence shown here is derived from an EMBL/GenBank/DDBJ whole genome shotgun (WGS) entry which is preliminary data.</text>
</comment>
<gene>
    <name evidence="8" type="ORF">EYW49_08335</name>
</gene>
<dbReference type="SUPFAM" id="SSF103481">
    <property type="entry name" value="Multidrug resistance efflux transporter EmrE"/>
    <property type="match status" value="2"/>
</dbReference>
<evidence type="ECO:0000259" key="7">
    <source>
        <dbReference type="Pfam" id="PF00892"/>
    </source>
</evidence>
<feature type="transmembrane region" description="Helical" evidence="6">
    <location>
        <begin position="122"/>
        <end position="141"/>
    </location>
</feature>